<keyword evidence="4" id="KW-1185">Reference proteome</keyword>
<dbReference type="SUPFAM" id="SSF48403">
    <property type="entry name" value="Ankyrin repeat"/>
    <property type="match status" value="1"/>
</dbReference>
<dbReference type="Gene3D" id="1.25.40.20">
    <property type="entry name" value="Ankyrin repeat-containing domain"/>
    <property type="match status" value="1"/>
</dbReference>
<protein>
    <recommendedName>
        <fullName evidence="5">Ankyrin repeat protein</fullName>
    </recommendedName>
</protein>
<gene>
    <name evidence="3" type="ORF">H6P87_00083</name>
</gene>
<dbReference type="SMART" id="SM00248">
    <property type="entry name" value="ANK"/>
    <property type="match status" value="2"/>
</dbReference>
<accession>A0A9E6MGW9</accession>
<dbReference type="RefSeq" id="WP_202069591.1">
    <property type="nucleotide sequence ID" value="NZ_CP060138.2"/>
</dbReference>
<dbReference type="InterPro" id="IPR036770">
    <property type="entry name" value="Ankyrin_rpt-contain_sf"/>
</dbReference>
<evidence type="ECO:0000313" key="3">
    <source>
        <dbReference type="EMBL" id="QQV74549.1"/>
    </source>
</evidence>
<dbReference type="PANTHER" id="PTHR24141">
    <property type="entry name" value="2-5A-DEPENDENT RIBONUCLEASE"/>
    <property type="match status" value="1"/>
</dbReference>
<proteinExistence type="predicted"/>
<evidence type="ECO:0008006" key="5">
    <source>
        <dbReference type="Google" id="ProtNLM"/>
    </source>
</evidence>
<reference evidence="3 4" key="1">
    <citation type="journal article" date="2021" name="Int. J. Syst. Evol. Microbiol.">
        <title>Characterization of a novel transitional group Rickettsia species (Rickettsia tillamookensis sp. nov.) from the western black-legged tick, Ixodes pacificus.</title>
        <authorList>
            <person name="Gauthier D.T."/>
            <person name="Karpathy S.E."/>
            <person name="Grizzard S.L."/>
            <person name="Batra D."/>
            <person name="Rowe L.A."/>
            <person name="Paddock C.D."/>
        </authorList>
    </citation>
    <scope>NUCLEOTIDE SEQUENCE [LARGE SCALE GENOMIC DNA]</scope>
    <source>
        <strain evidence="3 4">Tillamook 23</strain>
    </source>
</reference>
<dbReference type="Pfam" id="PF12796">
    <property type="entry name" value="Ank_2"/>
    <property type="match status" value="1"/>
</dbReference>
<evidence type="ECO:0000256" key="1">
    <source>
        <dbReference type="ARBA" id="ARBA00022737"/>
    </source>
</evidence>
<dbReference type="PANTHER" id="PTHR24141:SF1">
    <property type="entry name" value="2-5A-DEPENDENT RIBONUCLEASE"/>
    <property type="match status" value="1"/>
</dbReference>
<evidence type="ECO:0000313" key="4">
    <source>
        <dbReference type="Proteomes" id="UP000595296"/>
    </source>
</evidence>
<dbReference type="Proteomes" id="UP000595296">
    <property type="component" value="Chromosome"/>
</dbReference>
<sequence length="224" mass="26366">MKSLWDISWSKYSWEEIRQIIRAYKRTTYDYIIPKPFNNNILYIAVESHDIYLLRKILETEKDIDINEQDANGWTVLHLASYFFLLNMVRFLIEDQGADYKITTNNGESPIYLSANNRDVCMTQYYLELGEEMPKILPKLRDNTDIAIFFKLLCRELRGTVAQHPDNITYQNLSAKLSKEQKKYLVYTSNTNDLKGAIIETYSNDEEIIVEYTNIMNLIGEDNI</sequence>
<organism evidence="3 4">
    <name type="scientific">Rickettsia tillamookensis</name>
    <dbReference type="NCBI Taxonomy" id="2761623"/>
    <lineage>
        <taxon>Bacteria</taxon>
        <taxon>Pseudomonadati</taxon>
        <taxon>Pseudomonadota</taxon>
        <taxon>Alphaproteobacteria</taxon>
        <taxon>Rickettsiales</taxon>
        <taxon>Rickettsiaceae</taxon>
        <taxon>Rickettsieae</taxon>
        <taxon>Rickettsia</taxon>
        <taxon>spotted fever group</taxon>
    </lineage>
</organism>
<dbReference type="EMBL" id="CP060138">
    <property type="protein sequence ID" value="QQV74549.1"/>
    <property type="molecule type" value="Genomic_DNA"/>
</dbReference>
<evidence type="ECO:0000256" key="2">
    <source>
        <dbReference type="ARBA" id="ARBA00023043"/>
    </source>
</evidence>
<name>A0A9E6MGW9_9RICK</name>
<keyword evidence="2" id="KW-0040">ANK repeat</keyword>
<keyword evidence="1" id="KW-0677">Repeat</keyword>
<dbReference type="InterPro" id="IPR002110">
    <property type="entry name" value="Ankyrin_rpt"/>
</dbReference>